<dbReference type="RefSeq" id="WP_345973594.1">
    <property type="nucleotide sequence ID" value="NZ_CP147920.1"/>
</dbReference>
<dbReference type="InterPro" id="IPR016174">
    <property type="entry name" value="Di-haem_cyt_TM"/>
</dbReference>
<evidence type="ECO:0000256" key="3">
    <source>
        <dbReference type="ARBA" id="ARBA00022692"/>
    </source>
</evidence>
<sequence length="185" mass="20849">MKDYSLQLRVWHWANAVVVLGLLGTFFLRKTFLSWHTNSQILLEKLASFGITVTTEQAAALAKAVRAPMWEWHIILGYVFAVLVLWRLVMIFKEGFGYAPENSHMAWVYRGYKVIYAVMAFMAISGLLIHFYKEIGLAKDVAGSVKELHEIVAWAIVAFVALHIAGVFVADNRDQKGITSKMISG</sequence>
<accession>A0ABZ3HCW1</accession>
<evidence type="ECO:0000256" key="1">
    <source>
        <dbReference type="ARBA" id="ARBA00004651"/>
    </source>
</evidence>
<name>A0ABZ3HCW1_9BACT</name>
<evidence type="ECO:0000256" key="6">
    <source>
        <dbReference type="SAM" id="Phobius"/>
    </source>
</evidence>
<feature type="transmembrane region" description="Helical" evidence="6">
    <location>
        <begin position="151"/>
        <end position="170"/>
    </location>
</feature>
<evidence type="ECO:0000313" key="8">
    <source>
        <dbReference type="EMBL" id="XAU16189.1"/>
    </source>
</evidence>
<feature type="transmembrane region" description="Helical" evidence="6">
    <location>
        <begin position="113"/>
        <end position="131"/>
    </location>
</feature>
<evidence type="ECO:0000313" key="9">
    <source>
        <dbReference type="Proteomes" id="UP001447842"/>
    </source>
</evidence>
<dbReference type="Proteomes" id="UP001447842">
    <property type="component" value="Chromosome"/>
</dbReference>
<evidence type="ECO:0000256" key="2">
    <source>
        <dbReference type="ARBA" id="ARBA00022475"/>
    </source>
</evidence>
<dbReference type="Gene3D" id="1.20.950.20">
    <property type="entry name" value="Transmembrane di-heme cytochromes, Chain C"/>
    <property type="match status" value="1"/>
</dbReference>
<gene>
    <name evidence="8" type="ORF">WCY31_05640</name>
</gene>
<proteinExistence type="predicted"/>
<protein>
    <submittedName>
        <fullName evidence="8">Cytochrome b/b6 domain-containing protein</fullName>
    </submittedName>
</protein>
<keyword evidence="4 6" id="KW-1133">Transmembrane helix</keyword>
<keyword evidence="3 6" id="KW-0812">Transmembrane</keyword>
<dbReference type="EMBL" id="CP147920">
    <property type="protein sequence ID" value="XAU16189.1"/>
    <property type="molecule type" value="Genomic_DNA"/>
</dbReference>
<dbReference type="SUPFAM" id="SSF81342">
    <property type="entry name" value="Transmembrane di-heme cytochromes"/>
    <property type="match status" value="1"/>
</dbReference>
<dbReference type="PANTHER" id="PTHR30485:SF0">
    <property type="entry name" value="NI_FE-HYDROGENASE 1 B-TYPE CYTOCHROME SUBUNIT-RELATED"/>
    <property type="match status" value="1"/>
</dbReference>
<comment type="subcellular location">
    <subcellularLocation>
        <location evidence="1">Cell membrane</location>
        <topology evidence="1">Multi-pass membrane protein</topology>
    </subcellularLocation>
</comment>
<keyword evidence="5 6" id="KW-0472">Membrane</keyword>
<dbReference type="InterPro" id="IPR051542">
    <property type="entry name" value="Hydrogenase_cytochrome"/>
</dbReference>
<keyword evidence="2" id="KW-1003">Cell membrane</keyword>
<feature type="transmembrane region" description="Helical" evidence="6">
    <location>
        <begin position="72"/>
        <end position="92"/>
    </location>
</feature>
<reference evidence="8 9" key="1">
    <citation type="submission" date="2024-03" db="EMBL/GenBank/DDBJ databases">
        <title>Sulfurimonas sp. HSL3-1.</title>
        <authorList>
            <person name="Wang S."/>
        </authorList>
    </citation>
    <scope>NUCLEOTIDE SEQUENCE [LARGE SCALE GENOMIC DNA]</scope>
    <source>
        <strain evidence="8 9">HSL3-1</strain>
    </source>
</reference>
<evidence type="ECO:0000256" key="5">
    <source>
        <dbReference type="ARBA" id="ARBA00023136"/>
    </source>
</evidence>
<feature type="domain" description="Cytochrome b561 bacterial/Ni-hydrogenase" evidence="7">
    <location>
        <begin position="4"/>
        <end position="185"/>
    </location>
</feature>
<organism evidence="8 9">
    <name type="scientific">Sulfurimonas diazotrophicus</name>
    <dbReference type="NCBI Taxonomy" id="3131939"/>
    <lineage>
        <taxon>Bacteria</taxon>
        <taxon>Pseudomonadati</taxon>
        <taxon>Campylobacterota</taxon>
        <taxon>Epsilonproteobacteria</taxon>
        <taxon>Campylobacterales</taxon>
        <taxon>Sulfurimonadaceae</taxon>
        <taxon>Sulfurimonas</taxon>
    </lineage>
</organism>
<dbReference type="Pfam" id="PF01292">
    <property type="entry name" value="Ni_hydr_CYTB"/>
    <property type="match status" value="1"/>
</dbReference>
<dbReference type="PANTHER" id="PTHR30485">
    <property type="entry name" value="NI/FE-HYDROGENASE 1 B-TYPE CYTOCHROME SUBUNIT"/>
    <property type="match status" value="1"/>
</dbReference>
<evidence type="ECO:0000256" key="4">
    <source>
        <dbReference type="ARBA" id="ARBA00022989"/>
    </source>
</evidence>
<evidence type="ECO:0000259" key="7">
    <source>
        <dbReference type="Pfam" id="PF01292"/>
    </source>
</evidence>
<keyword evidence="9" id="KW-1185">Reference proteome</keyword>
<feature type="transmembrane region" description="Helical" evidence="6">
    <location>
        <begin position="12"/>
        <end position="29"/>
    </location>
</feature>
<dbReference type="InterPro" id="IPR011577">
    <property type="entry name" value="Cyt_b561_bac/Ni-Hgenase"/>
</dbReference>